<evidence type="ECO:0000256" key="2">
    <source>
        <dbReference type="ARBA" id="ARBA00023172"/>
    </source>
</evidence>
<evidence type="ECO:0000256" key="1">
    <source>
        <dbReference type="ARBA" id="ARBA00023125"/>
    </source>
</evidence>
<dbReference type="RefSeq" id="WP_267619861.1">
    <property type="nucleotide sequence ID" value="NZ_JAODIW010000004.1"/>
</dbReference>
<evidence type="ECO:0000313" key="6">
    <source>
        <dbReference type="EMBL" id="MFC4358925.1"/>
    </source>
</evidence>
<organism evidence="6 7">
    <name type="scientific">Halobium salinum</name>
    <dbReference type="NCBI Taxonomy" id="1364940"/>
    <lineage>
        <taxon>Archaea</taxon>
        <taxon>Methanobacteriati</taxon>
        <taxon>Methanobacteriota</taxon>
        <taxon>Stenosarchaea group</taxon>
        <taxon>Halobacteria</taxon>
        <taxon>Halobacteriales</taxon>
        <taxon>Haloferacaceae</taxon>
        <taxon>Halobium</taxon>
    </lineage>
</organism>
<dbReference type="Proteomes" id="UP001595921">
    <property type="component" value="Unassembled WGS sequence"/>
</dbReference>
<keyword evidence="2" id="KW-0233">DNA recombination</keyword>
<evidence type="ECO:0000259" key="5">
    <source>
        <dbReference type="PROSITE" id="PS51900"/>
    </source>
</evidence>
<dbReference type="InterPro" id="IPR011010">
    <property type="entry name" value="DNA_brk_join_enz"/>
</dbReference>
<sequence>MGASAPVADDPDDPVGYFLQDLVYHGKTDRTRDAYERVLRRFESFLVDPERNPSGRAVEPADATHRHCMAWIHSLRGDVAGSTVATYAAYLHRFYAYMTQVGVFDANPMALVVEELDESVDKDPTRREITIPAMREFVAAFSHPLHRALVVTLLKTGMRVGELCNLDLRDLALSNPEVSAAYDLGGRSQLDGRPDSLYVAAEPSVGATVNGEERTASNKRKRGTVIPVDDELTRVLVRWLAIRPDALSPAEPLFVGTSEGWGERITPKTVRGVVERKAREFGWHRTGGGASENVTPHYFRHFFTTHLRDRTGDRGVVKYLRGDVADDIIDTYTHSWGDSVREAYEANVYSLLPTQYTE</sequence>
<dbReference type="InterPro" id="IPR010998">
    <property type="entry name" value="Integrase_recombinase_N"/>
</dbReference>
<evidence type="ECO:0000313" key="7">
    <source>
        <dbReference type="Proteomes" id="UP001595921"/>
    </source>
</evidence>
<dbReference type="Gene3D" id="1.10.443.10">
    <property type="entry name" value="Intergrase catalytic core"/>
    <property type="match status" value="1"/>
</dbReference>
<proteinExistence type="predicted"/>
<dbReference type="GO" id="GO:0003677">
    <property type="term" value="F:DNA binding"/>
    <property type="evidence" value="ECO:0007669"/>
    <property type="project" value="UniProtKB-UniRule"/>
</dbReference>
<dbReference type="PANTHER" id="PTHR30349">
    <property type="entry name" value="PHAGE INTEGRASE-RELATED"/>
    <property type="match status" value="1"/>
</dbReference>
<dbReference type="EMBL" id="JBHSDS010000007">
    <property type="protein sequence ID" value="MFC4358925.1"/>
    <property type="molecule type" value="Genomic_DNA"/>
</dbReference>
<dbReference type="InterPro" id="IPR013762">
    <property type="entry name" value="Integrase-like_cat_sf"/>
</dbReference>
<dbReference type="PROSITE" id="PS51898">
    <property type="entry name" value="TYR_RECOMBINASE"/>
    <property type="match status" value="1"/>
</dbReference>
<reference evidence="6 7" key="1">
    <citation type="journal article" date="2019" name="Int. J. Syst. Evol. Microbiol.">
        <title>The Global Catalogue of Microorganisms (GCM) 10K type strain sequencing project: providing services to taxonomists for standard genome sequencing and annotation.</title>
        <authorList>
            <consortium name="The Broad Institute Genomics Platform"/>
            <consortium name="The Broad Institute Genome Sequencing Center for Infectious Disease"/>
            <person name="Wu L."/>
            <person name="Ma J."/>
        </authorList>
    </citation>
    <scope>NUCLEOTIDE SEQUENCE [LARGE SCALE GENOMIC DNA]</scope>
    <source>
        <strain evidence="6 7">CGMCC 1.12553</strain>
    </source>
</reference>
<comment type="caution">
    <text evidence="6">The sequence shown here is derived from an EMBL/GenBank/DDBJ whole genome shotgun (WGS) entry which is preliminary data.</text>
</comment>
<dbReference type="Pfam" id="PF00589">
    <property type="entry name" value="Phage_integrase"/>
    <property type="match status" value="1"/>
</dbReference>
<accession>A0ABD5PDH4</accession>
<dbReference type="Gene3D" id="1.10.150.130">
    <property type="match status" value="1"/>
</dbReference>
<dbReference type="PANTHER" id="PTHR30349:SF92">
    <property type="entry name" value="SITE-SPECIFIC RECOMBINASE"/>
    <property type="match status" value="1"/>
</dbReference>
<dbReference type="InterPro" id="IPR044068">
    <property type="entry name" value="CB"/>
</dbReference>
<gene>
    <name evidence="6" type="ORF">ACFO0N_13325</name>
</gene>
<protein>
    <submittedName>
        <fullName evidence="6">Tyrosine-type recombinase/integrase</fullName>
    </submittedName>
</protein>
<dbReference type="GO" id="GO:0006310">
    <property type="term" value="P:DNA recombination"/>
    <property type="evidence" value="ECO:0007669"/>
    <property type="project" value="UniProtKB-KW"/>
</dbReference>
<feature type="domain" description="Tyr recombinase" evidence="4">
    <location>
        <begin position="106"/>
        <end position="345"/>
    </location>
</feature>
<keyword evidence="7" id="KW-1185">Reference proteome</keyword>
<dbReference type="PROSITE" id="PS51900">
    <property type="entry name" value="CB"/>
    <property type="match status" value="1"/>
</dbReference>
<dbReference type="InterPro" id="IPR002104">
    <property type="entry name" value="Integrase_catalytic"/>
</dbReference>
<dbReference type="CDD" id="cd00397">
    <property type="entry name" value="DNA_BRE_C"/>
    <property type="match status" value="1"/>
</dbReference>
<evidence type="ECO:0000259" key="4">
    <source>
        <dbReference type="PROSITE" id="PS51898"/>
    </source>
</evidence>
<dbReference type="AlphaFoldDB" id="A0ABD5PDH4"/>
<dbReference type="InterPro" id="IPR050090">
    <property type="entry name" value="Tyrosine_recombinase_XerCD"/>
</dbReference>
<evidence type="ECO:0000256" key="3">
    <source>
        <dbReference type="PROSITE-ProRule" id="PRU01248"/>
    </source>
</evidence>
<dbReference type="SUPFAM" id="SSF56349">
    <property type="entry name" value="DNA breaking-rejoining enzymes"/>
    <property type="match status" value="1"/>
</dbReference>
<feature type="domain" description="Core-binding (CB)" evidence="5">
    <location>
        <begin position="9"/>
        <end position="99"/>
    </location>
</feature>
<name>A0ABD5PDH4_9EURY</name>
<keyword evidence="1 3" id="KW-0238">DNA-binding</keyword>